<evidence type="ECO:0000256" key="7">
    <source>
        <dbReference type="ARBA" id="ARBA00022989"/>
    </source>
</evidence>
<comment type="catalytic activity">
    <reaction evidence="10">
        <text>ADP(in) + ATP(out) = ADP(out) + ATP(in)</text>
        <dbReference type="Rhea" id="RHEA:34999"/>
        <dbReference type="ChEBI" id="CHEBI:30616"/>
        <dbReference type="ChEBI" id="CHEBI:456216"/>
    </reaction>
</comment>
<dbReference type="FunFam" id="1.50.40.10:FF:000014">
    <property type="entry name" value="mitochondrial coenzyme A transporter SLC25A42"/>
    <property type="match status" value="1"/>
</dbReference>
<keyword evidence="7" id="KW-1133">Transmembrane helix</keyword>
<feature type="region of interest" description="Disordered" evidence="21">
    <location>
        <begin position="23"/>
        <end position="51"/>
    </location>
</feature>
<dbReference type="GO" id="GO:0005743">
    <property type="term" value="C:mitochondrial inner membrane"/>
    <property type="evidence" value="ECO:0007669"/>
    <property type="project" value="UniProtKB-SubCell"/>
</dbReference>
<comment type="catalytic activity">
    <reaction evidence="13">
        <text>adenosine 3',5'-bisphosphate(in) + ADP(out) = adenosine 3',5'-bisphosphate(out) + ADP(in)</text>
        <dbReference type="Rhea" id="RHEA:72847"/>
        <dbReference type="ChEBI" id="CHEBI:58343"/>
        <dbReference type="ChEBI" id="CHEBI:456216"/>
    </reaction>
</comment>
<comment type="catalytic activity">
    <reaction evidence="11">
        <text>ADP(out) + CoA(in) = ADP(in) + CoA(out)</text>
        <dbReference type="Rhea" id="RHEA:72839"/>
        <dbReference type="ChEBI" id="CHEBI:57287"/>
        <dbReference type="ChEBI" id="CHEBI:456216"/>
    </reaction>
</comment>
<evidence type="ECO:0000256" key="19">
    <source>
        <dbReference type="PROSITE-ProRule" id="PRU00282"/>
    </source>
</evidence>
<feature type="repeat" description="Solcar" evidence="19">
    <location>
        <begin position="172"/>
        <end position="258"/>
    </location>
</feature>
<keyword evidence="22" id="KW-1185">Reference proteome</keyword>
<gene>
    <name evidence="23" type="primary">LOC115621768</name>
</gene>
<name>A0A6J2T8U4_DROLE</name>
<evidence type="ECO:0000256" key="6">
    <source>
        <dbReference type="ARBA" id="ARBA00022792"/>
    </source>
</evidence>
<evidence type="ECO:0000256" key="11">
    <source>
        <dbReference type="ARBA" id="ARBA00036145"/>
    </source>
</evidence>
<comment type="function">
    <text evidence="14">Mitochondrial carrier mediating the transport of coenzyme A (CoA) in mitochondria in exchange for intramitochondrial (deoxy)adenine nucleotides and adenosine 3',5'-diphosphate.</text>
</comment>
<evidence type="ECO:0000256" key="15">
    <source>
        <dbReference type="ARBA" id="ARBA00040682"/>
    </source>
</evidence>
<dbReference type="Pfam" id="PF00153">
    <property type="entry name" value="Mito_carr"/>
    <property type="match status" value="3"/>
</dbReference>
<dbReference type="InterPro" id="IPR018108">
    <property type="entry name" value="MCP_transmembrane"/>
</dbReference>
<comment type="similarity">
    <text evidence="2 20">Belongs to the mitochondrial carrier (TC 2.A.29) family.</text>
</comment>
<dbReference type="AlphaFoldDB" id="A0A6J2T8U4"/>
<evidence type="ECO:0000256" key="18">
    <source>
        <dbReference type="ARBA" id="ARBA00052420"/>
    </source>
</evidence>
<dbReference type="RefSeq" id="XP_030371367.1">
    <property type="nucleotide sequence ID" value="XM_030515507.1"/>
</dbReference>
<comment type="catalytic activity">
    <reaction evidence="17">
        <text>dADP(in) + ADP(out) = dADP(out) + ADP(in)</text>
        <dbReference type="Rhea" id="RHEA:72855"/>
        <dbReference type="ChEBI" id="CHEBI:57667"/>
        <dbReference type="ChEBI" id="CHEBI:456216"/>
    </reaction>
</comment>
<evidence type="ECO:0000256" key="13">
    <source>
        <dbReference type="ARBA" id="ARBA00036979"/>
    </source>
</evidence>
<evidence type="ECO:0000256" key="5">
    <source>
        <dbReference type="ARBA" id="ARBA00022737"/>
    </source>
</evidence>
<evidence type="ECO:0000256" key="8">
    <source>
        <dbReference type="ARBA" id="ARBA00023128"/>
    </source>
</evidence>
<evidence type="ECO:0000256" key="20">
    <source>
        <dbReference type="RuleBase" id="RU000488"/>
    </source>
</evidence>
<keyword evidence="4 19" id="KW-0812">Transmembrane</keyword>
<dbReference type="InterPro" id="IPR002067">
    <property type="entry name" value="MCP"/>
</dbReference>
<keyword evidence="3 20" id="KW-0813">Transport</keyword>
<keyword evidence="8" id="KW-0496">Mitochondrion</keyword>
<dbReference type="PROSITE" id="PS50920">
    <property type="entry name" value="SOLCAR"/>
    <property type="match status" value="3"/>
</dbReference>
<evidence type="ECO:0000256" key="2">
    <source>
        <dbReference type="ARBA" id="ARBA00006375"/>
    </source>
</evidence>
<reference evidence="23" key="1">
    <citation type="submission" date="2025-08" db="UniProtKB">
        <authorList>
            <consortium name="RefSeq"/>
        </authorList>
    </citation>
    <scope>IDENTIFICATION</scope>
    <source>
        <strain evidence="23">11010-0011.00</strain>
        <tissue evidence="23">Whole body</tissue>
    </source>
</reference>
<dbReference type="GO" id="GO:0055085">
    <property type="term" value="P:transmembrane transport"/>
    <property type="evidence" value="ECO:0007669"/>
    <property type="project" value="InterPro"/>
</dbReference>
<proteinExistence type="inferred from homology"/>
<accession>A0A6J2T8U4</accession>
<feature type="repeat" description="Solcar" evidence="19">
    <location>
        <begin position="268"/>
        <end position="359"/>
    </location>
</feature>
<evidence type="ECO:0000256" key="9">
    <source>
        <dbReference type="ARBA" id="ARBA00023136"/>
    </source>
</evidence>
<sequence>MSRLLEKPNIAVSITSTGSQLSSTVGIASSNSTTATEPGKETSTVEDEDERNALTSEAAVQMTSSAKTTVVRDKIDEVLISLIAGAAAGALAKTTIAPLDRTKINFQIRKDVPFSFRASLHYLKNTYSNEGVLALWRGNSATMARIVPYAAIQFTSHEQWRRILQVDRDGTDTKVRRFVAGSLAGITSQSLTYPLDLARARMAVTDKYTGYRTLRQVFAKIWVDEGPRTLYRGYWATVLGVIPYAGTSFFTYETLKREYHEMVGNTKPNTLVSLAFGAAAGAAGQTASYPLDIVRRRMQTIRVNTMANERCPTILETLMKIYREEGIKNGFYKGLSMNWIKGPIAVGISFSTYDLIKELLRELFHLKRGRLDR</sequence>
<dbReference type="InterPro" id="IPR023395">
    <property type="entry name" value="MCP_dom_sf"/>
</dbReference>
<evidence type="ECO:0000313" key="23">
    <source>
        <dbReference type="RefSeq" id="XP_030371367.1"/>
    </source>
</evidence>
<evidence type="ECO:0000256" key="3">
    <source>
        <dbReference type="ARBA" id="ARBA00022448"/>
    </source>
</evidence>
<keyword evidence="9 19" id="KW-0472">Membrane</keyword>
<evidence type="ECO:0000256" key="10">
    <source>
        <dbReference type="ARBA" id="ARBA00024537"/>
    </source>
</evidence>
<evidence type="ECO:0000256" key="21">
    <source>
        <dbReference type="SAM" id="MobiDB-lite"/>
    </source>
</evidence>
<evidence type="ECO:0000256" key="17">
    <source>
        <dbReference type="ARBA" id="ARBA00049234"/>
    </source>
</evidence>
<dbReference type="PRINTS" id="PR00926">
    <property type="entry name" value="MITOCARRIER"/>
</dbReference>
<dbReference type="CTD" id="42429"/>
<feature type="compositionally biased region" description="Polar residues" evidence="21">
    <location>
        <begin position="23"/>
        <end position="36"/>
    </location>
</feature>
<protein>
    <recommendedName>
        <fullName evidence="15">Mitochondrial coenzyme A transporter SLC25A42</fullName>
    </recommendedName>
    <alternativeName>
        <fullName evidence="16">Solute carrier family 25 member 42</fullName>
    </alternativeName>
</protein>
<dbReference type="OrthoDB" id="270584at2759"/>
<keyword evidence="5" id="KW-0677">Repeat</keyword>
<keyword evidence="6" id="KW-0999">Mitochondrion inner membrane</keyword>
<feature type="repeat" description="Solcar" evidence="19">
    <location>
        <begin position="76"/>
        <end position="163"/>
    </location>
</feature>
<evidence type="ECO:0000256" key="12">
    <source>
        <dbReference type="ARBA" id="ARBA00036693"/>
    </source>
</evidence>
<evidence type="ECO:0000256" key="14">
    <source>
        <dbReference type="ARBA" id="ARBA00037333"/>
    </source>
</evidence>
<dbReference type="SUPFAM" id="SSF103506">
    <property type="entry name" value="Mitochondrial carrier"/>
    <property type="match status" value="1"/>
</dbReference>
<comment type="subcellular location">
    <subcellularLocation>
        <location evidence="1">Mitochondrion inner membrane</location>
        <topology evidence="1">Multi-pass membrane protein</topology>
    </subcellularLocation>
</comment>
<evidence type="ECO:0000256" key="4">
    <source>
        <dbReference type="ARBA" id="ARBA00022692"/>
    </source>
</evidence>
<evidence type="ECO:0000313" key="22">
    <source>
        <dbReference type="Proteomes" id="UP000504634"/>
    </source>
</evidence>
<evidence type="ECO:0000256" key="1">
    <source>
        <dbReference type="ARBA" id="ARBA00004448"/>
    </source>
</evidence>
<evidence type="ECO:0000256" key="16">
    <source>
        <dbReference type="ARBA" id="ARBA00041886"/>
    </source>
</evidence>
<comment type="catalytic activity">
    <reaction evidence="12">
        <text>3'-dephospho-CoA(in) + ADP(out) = 3'-dephospho-CoA(out) + ADP(in)</text>
        <dbReference type="Rhea" id="RHEA:72843"/>
        <dbReference type="ChEBI" id="CHEBI:57328"/>
        <dbReference type="ChEBI" id="CHEBI:456216"/>
    </reaction>
</comment>
<dbReference type="Gene3D" id="1.50.40.10">
    <property type="entry name" value="Mitochondrial carrier domain"/>
    <property type="match status" value="1"/>
</dbReference>
<dbReference type="PANTHER" id="PTHR24089">
    <property type="entry name" value="SOLUTE CARRIER FAMILY 25"/>
    <property type="match status" value="1"/>
</dbReference>
<dbReference type="Proteomes" id="UP000504634">
    <property type="component" value="Unplaced"/>
</dbReference>
<organism evidence="22 23">
    <name type="scientific">Drosophila lebanonensis</name>
    <name type="common">Fruit fly</name>
    <name type="synonym">Scaptodrosophila lebanonensis</name>
    <dbReference type="NCBI Taxonomy" id="7225"/>
    <lineage>
        <taxon>Eukaryota</taxon>
        <taxon>Metazoa</taxon>
        <taxon>Ecdysozoa</taxon>
        <taxon>Arthropoda</taxon>
        <taxon>Hexapoda</taxon>
        <taxon>Insecta</taxon>
        <taxon>Pterygota</taxon>
        <taxon>Neoptera</taxon>
        <taxon>Endopterygota</taxon>
        <taxon>Diptera</taxon>
        <taxon>Brachycera</taxon>
        <taxon>Muscomorpha</taxon>
        <taxon>Ephydroidea</taxon>
        <taxon>Drosophilidae</taxon>
        <taxon>Scaptodrosophila</taxon>
    </lineage>
</organism>
<comment type="catalytic activity">
    <reaction evidence="18">
        <text>AMP(in) + ADP(out) = AMP(out) + ADP(in)</text>
        <dbReference type="Rhea" id="RHEA:72851"/>
        <dbReference type="ChEBI" id="CHEBI:456215"/>
        <dbReference type="ChEBI" id="CHEBI:456216"/>
    </reaction>
</comment>
<dbReference type="GeneID" id="115621768"/>